<evidence type="ECO:0000313" key="2">
    <source>
        <dbReference type="EMBL" id="MBM7119763.1"/>
    </source>
</evidence>
<gene>
    <name evidence="2" type="ORF">ISP20_01210</name>
</gene>
<accession>A0ABS2JLF0</accession>
<dbReference type="Proteomes" id="UP001430065">
    <property type="component" value="Unassembled WGS sequence"/>
</dbReference>
<dbReference type="RefSeq" id="WP_204634230.1">
    <property type="nucleotide sequence ID" value="NZ_CP183983.1"/>
</dbReference>
<reference evidence="2 3" key="1">
    <citation type="submission" date="2020-10" db="EMBL/GenBank/DDBJ databases">
        <title>Phylogeny of dyella-like bacteria.</title>
        <authorList>
            <person name="Fu J."/>
        </authorList>
    </citation>
    <scope>NUCLEOTIDE SEQUENCE [LARGE SCALE GENOMIC DNA]</scope>
    <source>
        <strain evidence="2 3">THG-B117</strain>
    </source>
</reference>
<protein>
    <recommendedName>
        <fullName evidence="4">LuxR family transcriptional regulator</fullName>
    </recommendedName>
</protein>
<evidence type="ECO:0000256" key="1">
    <source>
        <dbReference type="SAM" id="SignalP"/>
    </source>
</evidence>
<dbReference type="EMBL" id="JADIKC010000001">
    <property type="protein sequence ID" value="MBM7119763.1"/>
    <property type="molecule type" value="Genomic_DNA"/>
</dbReference>
<feature type="signal peptide" evidence="1">
    <location>
        <begin position="1"/>
        <end position="23"/>
    </location>
</feature>
<name>A0ABS2JLF0_9GAMM</name>
<feature type="chain" id="PRO_5045952544" description="LuxR family transcriptional regulator" evidence="1">
    <location>
        <begin position="24"/>
        <end position="159"/>
    </location>
</feature>
<evidence type="ECO:0008006" key="4">
    <source>
        <dbReference type="Google" id="ProtNLM"/>
    </source>
</evidence>
<keyword evidence="1" id="KW-0732">Signal</keyword>
<comment type="caution">
    <text evidence="2">The sequence shown here is derived from an EMBL/GenBank/DDBJ whole genome shotgun (WGS) entry which is preliminary data.</text>
</comment>
<proteinExistence type="predicted"/>
<organism evidence="2 3">
    <name type="scientific">Dyella kyungheensis</name>
    <dbReference type="NCBI Taxonomy" id="1242174"/>
    <lineage>
        <taxon>Bacteria</taxon>
        <taxon>Pseudomonadati</taxon>
        <taxon>Pseudomonadota</taxon>
        <taxon>Gammaproteobacteria</taxon>
        <taxon>Lysobacterales</taxon>
        <taxon>Rhodanobacteraceae</taxon>
        <taxon>Dyella</taxon>
    </lineage>
</organism>
<evidence type="ECO:0000313" key="3">
    <source>
        <dbReference type="Proteomes" id="UP001430065"/>
    </source>
</evidence>
<sequence length="159" mass="16389">MKALVTLMLIAGLAQSVPLTARAAGSASLLGSWALDTSRMSLAPEARPKSVTISFSDAGGKWTTHVDIVSADGAESHALGTGALDGAPVAVQGSPEADVAAFKMPAPNVLIMSLSKGGIPGSTRIYSVEPDGKHLVETSAYFGDQGVPVLKTYYFSRVR</sequence>
<keyword evidence="3" id="KW-1185">Reference proteome</keyword>